<evidence type="ECO:0000256" key="2">
    <source>
        <dbReference type="ARBA" id="ARBA00022475"/>
    </source>
</evidence>
<keyword evidence="2" id="KW-1003">Cell membrane</keyword>
<dbReference type="PIRSF" id="PIRSF006060">
    <property type="entry name" value="AA_transporter"/>
    <property type="match status" value="1"/>
</dbReference>
<dbReference type="EMBL" id="FZNR01000034">
    <property type="protein sequence ID" value="SNT03964.1"/>
    <property type="molecule type" value="Genomic_DNA"/>
</dbReference>
<comment type="subcellular location">
    <subcellularLocation>
        <location evidence="1">Cell membrane</location>
        <topology evidence="1">Multi-pass membrane protein</topology>
    </subcellularLocation>
</comment>
<feature type="transmembrane region" description="Helical" evidence="6">
    <location>
        <begin position="24"/>
        <end position="47"/>
    </location>
</feature>
<dbReference type="GO" id="GO:0022857">
    <property type="term" value="F:transmembrane transporter activity"/>
    <property type="evidence" value="ECO:0007669"/>
    <property type="project" value="InterPro"/>
</dbReference>
<keyword evidence="8" id="KW-1185">Reference proteome</keyword>
<feature type="transmembrane region" description="Helical" evidence="6">
    <location>
        <begin position="406"/>
        <end position="425"/>
    </location>
</feature>
<feature type="transmembrane region" description="Helical" evidence="6">
    <location>
        <begin position="344"/>
        <end position="365"/>
    </location>
</feature>
<feature type="transmembrane region" description="Helical" evidence="6">
    <location>
        <begin position="371"/>
        <end position="399"/>
    </location>
</feature>
<sequence length="478" mass="48528">MSHPAREPAQVAEGSRSYLSQPQIVGLAAASMIPAVGIAAVPALLLGSAGTGSWLAALISALVTVAVGFSVIAFARRHVATGALYSYVSTVFGPWARMVTAASLLLGYACMVAGLTMVIGVYVGSFLLSIGVAGGLGVGVQIAVYTAAVLIAVLCARRGIDLSARTAVILMVVSIPVVVVVVVASAVNTGLHLGDQLSFAGGFSAAGIFSGVAAGTTFLVGFESCAALALETRDPRRSVPVAVLGIPIVLGVVYLAATVLQVPGLIAAADDLATGASPAAALARHSGLGQTFATATDLVLAVATFAGLIGFVNFGARFVATIAEEGLLPRWLGRTHPRFNGPSTAVTVLGGVGLVTLVALVTLFPGSLLEIYSAVATLIVYLWVAPYVLICAAHVVLLVRERAARPLPIAAALLGAVAMLWLYVNGLVNRPPAPVDAMSYVSLALVAIVVIGLLLVRRASRSSDPAATPSETTTAEHR</sequence>
<feature type="transmembrane region" description="Helical" evidence="6">
    <location>
        <begin position="53"/>
        <end position="75"/>
    </location>
</feature>
<evidence type="ECO:0000256" key="5">
    <source>
        <dbReference type="ARBA" id="ARBA00023136"/>
    </source>
</evidence>
<feature type="transmembrane region" description="Helical" evidence="6">
    <location>
        <begin position="167"/>
        <end position="187"/>
    </location>
</feature>
<keyword evidence="5 6" id="KW-0472">Membrane</keyword>
<protein>
    <submittedName>
        <fullName evidence="7">Amino acid/polyamine/organocation transporter, APC superfamily</fullName>
    </submittedName>
</protein>
<keyword evidence="3 6" id="KW-0812">Transmembrane</keyword>
<dbReference type="GO" id="GO:0005886">
    <property type="term" value="C:plasma membrane"/>
    <property type="evidence" value="ECO:0007669"/>
    <property type="project" value="UniProtKB-SubCell"/>
</dbReference>
<name>A0A239JGV2_9ACTN</name>
<dbReference type="InterPro" id="IPR002293">
    <property type="entry name" value="AA/rel_permease1"/>
</dbReference>
<dbReference type="PANTHER" id="PTHR42770">
    <property type="entry name" value="AMINO ACID TRANSPORTER-RELATED"/>
    <property type="match status" value="1"/>
</dbReference>
<dbReference type="RefSeq" id="WP_143232898.1">
    <property type="nucleotide sequence ID" value="NZ_BOMU01000118.1"/>
</dbReference>
<dbReference type="Gene3D" id="1.20.1740.10">
    <property type="entry name" value="Amino acid/polyamine transporter I"/>
    <property type="match status" value="1"/>
</dbReference>
<dbReference type="Proteomes" id="UP000198415">
    <property type="component" value="Unassembled WGS sequence"/>
</dbReference>
<feature type="transmembrane region" description="Helical" evidence="6">
    <location>
        <begin position="95"/>
        <end position="120"/>
    </location>
</feature>
<evidence type="ECO:0000256" key="1">
    <source>
        <dbReference type="ARBA" id="ARBA00004651"/>
    </source>
</evidence>
<feature type="transmembrane region" description="Helical" evidence="6">
    <location>
        <begin position="199"/>
        <end position="220"/>
    </location>
</feature>
<dbReference type="Pfam" id="PF13520">
    <property type="entry name" value="AA_permease_2"/>
    <property type="match status" value="1"/>
</dbReference>
<feature type="transmembrane region" description="Helical" evidence="6">
    <location>
        <begin position="126"/>
        <end position="155"/>
    </location>
</feature>
<organism evidence="7 8">
    <name type="scientific">Actinoplanes regularis</name>
    <dbReference type="NCBI Taxonomy" id="52697"/>
    <lineage>
        <taxon>Bacteria</taxon>
        <taxon>Bacillati</taxon>
        <taxon>Actinomycetota</taxon>
        <taxon>Actinomycetes</taxon>
        <taxon>Micromonosporales</taxon>
        <taxon>Micromonosporaceae</taxon>
        <taxon>Actinoplanes</taxon>
    </lineage>
</organism>
<dbReference type="InterPro" id="IPR050367">
    <property type="entry name" value="APC_superfamily"/>
</dbReference>
<evidence type="ECO:0000256" key="3">
    <source>
        <dbReference type="ARBA" id="ARBA00022692"/>
    </source>
</evidence>
<proteinExistence type="predicted"/>
<dbReference type="AlphaFoldDB" id="A0A239JGV2"/>
<dbReference type="PANTHER" id="PTHR42770:SF7">
    <property type="entry name" value="MEMBRANE PROTEIN"/>
    <property type="match status" value="1"/>
</dbReference>
<gene>
    <name evidence="7" type="ORF">SAMN06264365_13445</name>
</gene>
<evidence type="ECO:0000313" key="7">
    <source>
        <dbReference type="EMBL" id="SNT03964.1"/>
    </source>
</evidence>
<keyword evidence="4 6" id="KW-1133">Transmembrane helix</keyword>
<feature type="transmembrane region" description="Helical" evidence="6">
    <location>
        <begin position="298"/>
        <end position="323"/>
    </location>
</feature>
<accession>A0A239JGV2</accession>
<dbReference type="OrthoDB" id="4568421at2"/>
<evidence type="ECO:0000256" key="4">
    <source>
        <dbReference type="ARBA" id="ARBA00022989"/>
    </source>
</evidence>
<feature type="transmembrane region" description="Helical" evidence="6">
    <location>
        <begin position="437"/>
        <end position="456"/>
    </location>
</feature>
<feature type="transmembrane region" description="Helical" evidence="6">
    <location>
        <begin position="241"/>
        <end position="262"/>
    </location>
</feature>
<evidence type="ECO:0000313" key="8">
    <source>
        <dbReference type="Proteomes" id="UP000198415"/>
    </source>
</evidence>
<evidence type="ECO:0000256" key="6">
    <source>
        <dbReference type="SAM" id="Phobius"/>
    </source>
</evidence>
<reference evidence="7 8" key="1">
    <citation type="submission" date="2017-06" db="EMBL/GenBank/DDBJ databases">
        <authorList>
            <person name="Kim H.J."/>
            <person name="Triplett B.A."/>
        </authorList>
    </citation>
    <scope>NUCLEOTIDE SEQUENCE [LARGE SCALE GENOMIC DNA]</scope>
    <source>
        <strain evidence="7 8">DSM 43151</strain>
    </source>
</reference>